<dbReference type="SUPFAM" id="SSF51445">
    <property type="entry name" value="(Trans)glycosidases"/>
    <property type="match status" value="1"/>
</dbReference>
<evidence type="ECO:0000313" key="2">
    <source>
        <dbReference type="EMBL" id="KAJ8613393.1"/>
    </source>
</evidence>
<dbReference type="PANTHER" id="PTHR14363:SF17">
    <property type="entry name" value="HEPARANASE-LIKE PROTEIN 3"/>
    <property type="match status" value="1"/>
</dbReference>
<dbReference type="InterPro" id="IPR005199">
    <property type="entry name" value="Glyco_hydro_79"/>
</dbReference>
<reference evidence="2" key="1">
    <citation type="submission" date="2023-01" db="EMBL/GenBank/DDBJ databases">
        <title>Metagenome sequencing of chrysophaentin producing Chrysophaeum taylorii.</title>
        <authorList>
            <person name="Davison J."/>
            <person name="Bewley C."/>
        </authorList>
    </citation>
    <scope>NUCLEOTIDE SEQUENCE</scope>
    <source>
        <strain evidence="2">NIES-1699</strain>
    </source>
</reference>
<dbReference type="PANTHER" id="PTHR14363">
    <property type="entry name" value="HEPARANASE-RELATED"/>
    <property type="match status" value="1"/>
</dbReference>
<dbReference type="GO" id="GO:0016020">
    <property type="term" value="C:membrane"/>
    <property type="evidence" value="ECO:0007669"/>
    <property type="project" value="InterPro"/>
</dbReference>
<dbReference type="Proteomes" id="UP001230188">
    <property type="component" value="Unassembled WGS sequence"/>
</dbReference>
<dbReference type="InterPro" id="IPR017853">
    <property type="entry name" value="GH"/>
</dbReference>
<evidence type="ECO:0000313" key="3">
    <source>
        <dbReference type="Proteomes" id="UP001230188"/>
    </source>
</evidence>
<dbReference type="EMBL" id="JAQMWT010000029">
    <property type="protein sequence ID" value="KAJ8613393.1"/>
    <property type="molecule type" value="Genomic_DNA"/>
</dbReference>
<dbReference type="AlphaFoldDB" id="A0AAD7UNA0"/>
<comment type="similarity">
    <text evidence="1">Belongs to the glycosyl hydrolase 79 family.</text>
</comment>
<sequence length="647" mass="70304">MVLGAVAALSLVRFFNNNPGSSSSKNGDRHEEGEVVVPVVVVPPPARLKARGERVTLALGSGLAGATSIPYVCVTIDWWPATKCDWGACTWARASVTSLDLRPGAADRRDLGSALAMLAPAALRVGGSLQDLVAYDAGEEGKLLPDDPDFGRCGDFSVNENDRIGFAGGCLAHHRYDDIDDLARESGAPLIFGLSGLHGRARQPDIAGCSKCASAPCEPCWTGVWRPRVGGSRDLLRHAADRAARNLSALAAVSLGNELCGAGGIAAHLSAETVGGDFVQLDKELARIWKIKSIPSERRRRRLELPPTRSRPMVGPDCQLPLDAIENWNSRFFASGGDVVDAFTFHLYWLGSGKNARQTRRKLVDRDRLDEVDDDIQTWPSHRGFHQRVSAYDRVATAGAPEAQVWVSEAGGAYGSGAGNVTDRYVSAFWYLDELGALAERSIALHCRQALVGGHYALLRRHLGRLEPNPDYFATRLWATLMGARVVRARLLARQQNAARDASAYAHCRLATRGADGFGDLVVLVINSSSRRAIQIQPPGKLATASRDEFHVTAPAAPDGRPDLDARLALLNGRPSFPAAFLIQNFVNRIFTRARRLVAVDQPLDPLHAKPQERLIVDPASYAFFVFRRLEWPACVASSSDLYFDTR</sequence>
<keyword evidence="3" id="KW-1185">Reference proteome</keyword>
<dbReference type="GO" id="GO:0004566">
    <property type="term" value="F:beta-glucuronidase activity"/>
    <property type="evidence" value="ECO:0007669"/>
    <property type="project" value="TreeGrafter"/>
</dbReference>
<evidence type="ECO:0000256" key="1">
    <source>
        <dbReference type="ARBA" id="ARBA00009800"/>
    </source>
</evidence>
<accession>A0AAD7UNA0</accession>
<protein>
    <submittedName>
        <fullName evidence="2">Uncharacterized protein</fullName>
    </submittedName>
</protein>
<dbReference type="Gene3D" id="3.20.20.80">
    <property type="entry name" value="Glycosidases"/>
    <property type="match status" value="1"/>
</dbReference>
<gene>
    <name evidence="2" type="ORF">CTAYLR_002230</name>
</gene>
<name>A0AAD7UNA0_9STRA</name>
<organism evidence="2 3">
    <name type="scientific">Chrysophaeum taylorii</name>
    <dbReference type="NCBI Taxonomy" id="2483200"/>
    <lineage>
        <taxon>Eukaryota</taxon>
        <taxon>Sar</taxon>
        <taxon>Stramenopiles</taxon>
        <taxon>Ochrophyta</taxon>
        <taxon>Pelagophyceae</taxon>
        <taxon>Pelagomonadales</taxon>
        <taxon>Pelagomonadaceae</taxon>
        <taxon>Chrysophaeum</taxon>
    </lineage>
</organism>
<dbReference type="Pfam" id="PF03662">
    <property type="entry name" value="Glyco_hydro_79n"/>
    <property type="match status" value="1"/>
</dbReference>
<proteinExistence type="inferred from homology"/>
<comment type="caution">
    <text evidence="2">The sequence shown here is derived from an EMBL/GenBank/DDBJ whole genome shotgun (WGS) entry which is preliminary data.</text>
</comment>